<reference evidence="1" key="1">
    <citation type="submission" date="2014-09" db="EMBL/GenBank/DDBJ databases">
        <authorList>
            <person name="Magalhaes I.L.F."/>
            <person name="Oliveira U."/>
            <person name="Santos F.R."/>
            <person name="Vidigal T.H.D.A."/>
            <person name="Brescovit A.D."/>
            <person name="Santos A.J."/>
        </authorList>
    </citation>
    <scope>NUCLEOTIDE SEQUENCE</scope>
    <source>
        <tissue evidence="1">Shoot tissue taken approximately 20 cm above the soil surface</tissue>
    </source>
</reference>
<accession>A0A0A9F4P3</accession>
<organism evidence="1">
    <name type="scientific">Arundo donax</name>
    <name type="common">Giant reed</name>
    <name type="synonym">Donax arundinaceus</name>
    <dbReference type="NCBI Taxonomy" id="35708"/>
    <lineage>
        <taxon>Eukaryota</taxon>
        <taxon>Viridiplantae</taxon>
        <taxon>Streptophyta</taxon>
        <taxon>Embryophyta</taxon>
        <taxon>Tracheophyta</taxon>
        <taxon>Spermatophyta</taxon>
        <taxon>Magnoliopsida</taxon>
        <taxon>Liliopsida</taxon>
        <taxon>Poales</taxon>
        <taxon>Poaceae</taxon>
        <taxon>PACMAD clade</taxon>
        <taxon>Arundinoideae</taxon>
        <taxon>Arundineae</taxon>
        <taxon>Arundo</taxon>
    </lineage>
</organism>
<name>A0A0A9F4P3_ARUDO</name>
<protein>
    <submittedName>
        <fullName evidence="1">Uncharacterized protein</fullName>
    </submittedName>
</protein>
<sequence>MGQGGGSEAVVGVFLGPFKYVLG</sequence>
<proteinExistence type="predicted"/>
<dbReference type="EMBL" id="GBRH01189896">
    <property type="protein sequence ID" value="JAE08000.1"/>
    <property type="molecule type" value="Transcribed_RNA"/>
</dbReference>
<reference evidence="1" key="2">
    <citation type="journal article" date="2015" name="Data Brief">
        <title>Shoot transcriptome of the giant reed, Arundo donax.</title>
        <authorList>
            <person name="Barrero R.A."/>
            <person name="Guerrero F.D."/>
            <person name="Moolhuijzen P."/>
            <person name="Goolsby J.A."/>
            <person name="Tidwell J."/>
            <person name="Bellgard S.E."/>
            <person name="Bellgard M.I."/>
        </authorList>
    </citation>
    <scope>NUCLEOTIDE SEQUENCE</scope>
    <source>
        <tissue evidence="1">Shoot tissue taken approximately 20 cm above the soil surface</tissue>
    </source>
</reference>
<evidence type="ECO:0000313" key="1">
    <source>
        <dbReference type="EMBL" id="JAE08000.1"/>
    </source>
</evidence>
<dbReference type="AlphaFoldDB" id="A0A0A9F4P3"/>